<evidence type="ECO:0000256" key="3">
    <source>
        <dbReference type="ARBA" id="ARBA00022833"/>
    </source>
</evidence>
<keyword evidence="2" id="KW-0479">Metal-binding</keyword>
<evidence type="ECO:0000256" key="2">
    <source>
        <dbReference type="ARBA" id="ARBA00022723"/>
    </source>
</evidence>
<reference evidence="8" key="1">
    <citation type="submission" date="2020-06" db="EMBL/GenBank/DDBJ databases">
        <title>A chromosome-scale genome assembly of Talaromyces rugulosus W13939.</title>
        <authorList>
            <person name="Wang B."/>
            <person name="Guo L."/>
            <person name="Ye K."/>
            <person name="Wang L."/>
        </authorList>
    </citation>
    <scope>NUCLEOTIDE SEQUENCE [LARGE SCALE GENOMIC DNA]</scope>
    <source>
        <strain evidence="8">W13939</strain>
    </source>
</reference>
<dbReference type="SUPFAM" id="SSF51316">
    <property type="entry name" value="Mss4-like"/>
    <property type="match status" value="1"/>
</dbReference>
<sequence length="126" mass="14000">MAVVLGACLCGGITFEVSGSPEAVLQCYCNHCQKNAGGPFQIVAKYDKDLVNIKTGTDLLKHYVLTDTQSGYPKHKVFCSACGCTVWTVPMRHGDVYRIVRVTLLEDGLKKFKPDKVLFEERKLDE</sequence>
<dbReference type="InterPro" id="IPR006913">
    <property type="entry name" value="CENP-V/GFA"/>
</dbReference>
<evidence type="ECO:0000313" key="8">
    <source>
        <dbReference type="Proteomes" id="UP000509510"/>
    </source>
</evidence>
<feature type="signal peptide" evidence="5">
    <location>
        <begin position="1"/>
        <end position="19"/>
    </location>
</feature>
<evidence type="ECO:0000256" key="5">
    <source>
        <dbReference type="SAM" id="SignalP"/>
    </source>
</evidence>
<evidence type="ECO:0000256" key="4">
    <source>
        <dbReference type="ARBA" id="ARBA00023239"/>
    </source>
</evidence>
<keyword evidence="8" id="KW-1185">Reference proteome</keyword>
<feature type="domain" description="CENP-V/GFA" evidence="6">
    <location>
        <begin position="4"/>
        <end position="126"/>
    </location>
</feature>
<protein>
    <recommendedName>
        <fullName evidence="6">CENP-V/GFA domain-containing protein</fullName>
    </recommendedName>
</protein>
<evidence type="ECO:0000256" key="1">
    <source>
        <dbReference type="ARBA" id="ARBA00005495"/>
    </source>
</evidence>
<dbReference type="OrthoDB" id="406544at2759"/>
<feature type="chain" id="PRO_5028805729" description="CENP-V/GFA domain-containing protein" evidence="5">
    <location>
        <begin position="20"/>
        <end position="126"/>
    </location>
</feature>
<dbReference type="EMBL" id="CP055900">
    <property type="protein sequence ID" value="QKX58763.1"/>
    <property type="molecule type" value="Genomic_DNA"/>
</dbReference>
<organism evidence="7 8">
    <name type="scientific">Talaromyces rugulosus</name>
    <name type="common">Penicillium rugulosum</name>
    <dbReference type="NCBI Taxonomy" id="121627"/>
    <lineage>
        <taxon>Eukaryota</taxon>
        <taxon>Fungi</taxon>
        <taxon>Dikarya</taxon>
        <taxon>Ascomycota</taxon>
        <taxon>Pezizomycotina</taxon>
        <taxon>Eurotiomycetes</taxon>
        <taxon>Eurotiomycetidae</taxon>
        <taxon>Eurotiales</taxon>
        <taxon>Trichocomaceae</taxon>
        <taxon>Talaromyces</taxon>
        <taxon>Talaromyces sect. Islandici</taxon>
    </lineage>
</organism>
<evidence type="ECO:0000259" key="6">
    <source>
        <dbReference type="PROSITE" id="PS51891"/>
    </source>
</evidence>
<dbReference type="PANTHER" id="PTHR33337">
    <property type="entry name" value="GFA DOMAIN-CONTAINING PROTEIN"/>
    <property type="match status" value="1"/>
</dbReference>
<dbReference type="Proteomes" id="UP000509510">
    <property type="component" value="Chromosome III"/>
</dbReference>
<keyword evidence="3" id="KW-0862">Zinc</keyword>
<evidence type="ECO:0000313" key="7">
    <source>
        <dbReference type="EMBL" id="QKX58763.1"/>
    </source>
</evidence>
<dbReference type="InterPro" id="IPR011057">
    <property type="entry name" value="Mss4-like_sf"/>
</dbReference>
<name>A0A7H8R1K4_TALRU</name>
<dbReference type="PROSITE" id="PS51891">
    <property type="entry name" value="CENP_V_GFA"/>
    <property type="match status" value="1"/>
</dbReference>
<dbReference type="AlphaFoldDB" id="A0A7H8R1K4"/>
<dbReference type="PANTHER" id="PTHR33337:SF40">
    <property type="entry name" value="CENP-V_GFA DOMAIN-CONTAINING PROTEIN-RELATED"/>
    <property type="match status" value="1"/>
</dbReference>
<dbReference type="RefSeq" id="XP_035344941.1">
    <property type="nucleotide sequence ID" value="XM_035489048.1"/>
</dbReference>
<gene>
    <name evidence="7" type="ORF">TRUGW13939_05890</name>
</gene>
<comment type="similarity">
    <text evidence="1">Belongs to the Gfa family.</text>
</comment>
<keyword evidence="4" id="KW-0456">Lyase</keyword>
<dbReference type="Gene3D" id="3.90.1590.10">
    <property type="entry name" value="glutathione-dependent formaldehyde- activating enzyme (gfa)"/>
    <property type="match status" value="1"/>
</dbReference>
<proteinExistence type="inferred from homology"/>
<dbReference type="KEGG" id="trg:TRUGW13939_05890"/>
<accession>A0A7H8R1K4</accession>
<dbReference type="GeneID" id="55993387"/>
<dbReference type="Pfam" id="PF04828">
    <property type="entry name" value="GFA"/>
    <property type="match status" value="1"/>
</dbReference>
<dbReference type="GO" id="GO:0016846">
    <property type="term" value="F:carbon-sulfur lyase activity"/>
    <property type="evidence" value="ECO:0007669"/>
    <property type="project" value="InterPro"/>
</dbReference>
<dbReference type="GO" id="GO:0046872">
    <property type="term" value="F:metal ion binding"/>
    <property type="evidence" value="ECO:0007669"/>
    <property type="project" value="UniProtKB-KW"/>
</dbReference>
<keyword evidence="5" id="KW-0732">Signal</keyword>